<keyword evidence="3" id="KW-0804">Transcription</keyword>
<dbReference type="GO" id="GO:0003677">
    <property type="term" value="F:DNA binding"/>
    <property type="evidence" value="ECO:0007669"/>
    <property type="project" value="UniProtKB-KW"/>
</dbReference>
<organism evidence="5 6">
    <name type="scientific">Phytoactinopolyspora halotolerans</name>
    <dbReference type="NCBI Taxonomy" id="1981512"/>
    <lineage>
        <taxon>Bacteria</taxon>
        <taxon>Bacillati</taxon>
        <taxon>Actinomycetota</taxon>
        <taxon>Actinomycetes</taxon>
        <taxon>Jiangellales</taxon>
        <taxon>Jiangellaceae</taxon>
        <taxon>Phytoactinopolyspora</taxon>
    </lineage>
</organism>
<dbReference type="InterPro" id="IPR036388">
    <property type="entry name" value="WH-like_DNA-bd_sf"/>
</dbReference>
<dbReference type="Gene3D" id="1.10.10.10">
    <property type="entry name" value="Winged helix-like DNA-binding domain superfamily/Winged helix DNA-binding domain"/>
    <property type="match status" value="1"/>
</dbReference>
<dbReference type="PRINTS" id="PR00035">
    <property type="entry name" value="HTHGNTR"/>
</dbReference>
<evidence type="ECO:0000313" key="6">
    <source>
        <dbReference type="Proteomes" id="UP000475214"/>
    </source>
</evidence>
<dbReference type="InterPro" id="IPR000524">
    <property type="entry name" value="Tscrpt_reg_HTH_GntR"/>
</dbReference>
<evidence type="ECO:0000313" key="5">
    <source>
        <dbReference type="EMBL" id="NEE01210.1"/>
    </source>
</evidence>
<name>A0A6L9SB34_9ACTN</name>
<dbReference type="GO" id="GO:0003700">
    <property type="term" value="F:DNA-binding transcription factor activity"/>
    <property type="evidence" value="ECO:0007669"/>
    <property type="project" value="InterPro"/>
</dbReference>
<accession>A0A6L9SB34</accession>
<evidence type="ECO:0000256" key="1">
    <source>
        <dbReference type="ARBA" id="ARBA00023015"/>
    </source>
</evidence>
<dbReference type="GO" id="GO:0045892">
    <property type="term" value="P:negative regulation of DNA-templated transcription"/>
    <property type="evidence" value="ECO:0007669"/>
    <property type="project" value="TreeGrafter"/>
</dbReference>
<proteinExistence type="predicted"/>
<evidence type="ECO:0000256" key="2">
    <source>
        <dbReference type="ARBA" id="ARBA00023125"/>
    </source>
</evidence>
<dbReference type="Proteomes" id="UP000475214">
    <property type="component" value="Unassembled WGS sequence"/>
</dbReference>
<dbReference type="RefSeq" id="WP_163738593.1">
    <property type="nucleotide sequence ID" value="NZ_JAAGOA010000008.1"/>
</dbReference>
<dbReference type="Pfam" id="PF00392">
    <property type="entry name" value="GntR"/>
    <property type="match status" value="1"/>
</dbReference>
<gene>
    <name evidence="5" type="ORF">G1H10_13635</name>
</gene>
<evidence type="ECO:0000259" key="4">
    <source>
        <dbReference type="PROSITE" id="PS50949"/>
    </source>
</evidence>
<reference evidence="5 6" key="1">
    <citation type="submission" date="2020-02" db="EMBL/GenBank/DDBJ databases">
        <authorList>
            <person name="Li X.-J."/>
            <person name="Han X.-M."/>
        </authorList>
    </citation>
    <scope>NUCLEOTIDE SEQUENCE [LARGE SCALE GENOMIC DNA]</scope>
    <source>
        <strain evidence="5 6">CCTCC AB 2017055</strain>
    </source>
</reference>
<dbReference type="PROSITE" id="PS50949">
    <property type="entry name" value="HTH_GNTR"/>
    <property type="match status" value="1"/>
</dbReference>
<dbReference type="PANTHER" id="PTHR44846">
    <property type="entry name" value="MANNOSYL-D-GLYCERATE TRANSPORT/METABOLISM SYSTEM REPRESSOR MNGR-RELATED"/>
    <property type="match status" value="1"/>
</dbReference>
<keyword evidence="2" id="KW-0238">DNA-binding</keyword>
<protein>
    <submittedName>
        <fullName evidence="5">Winged helix-turn-helix transcriptional regulator</fullName>
    </submittedName>
</protein>
<keyword evidence="6" id="KW-1185">Reference proteome</keyword>
<feature type="domain" description="HTH gntR-type" evidence="4">
    <location>
        <begin position="12"/>
        <end position="80"/>
    </location>
</feature>
<dbReference type="SMART" id="SM00345">
    <property type="entry name" value="HTH_GNTR"/>
    <property type="match status" value="1"/>
</dbReference>
<dbReference type="SUPFAM" id="SSF46785">
    <property type="entry name" value="Winged helix' DNA-binding domain"/>
    <property type="match status" value="1"/>
</dbReference>
<dbReference type="AlphaFoldDB" id="A0A6L9SB34"/>
<comment type="caution">
    <text evidence="5">The sequence shown here is derived from an EMBL/GenBank/DDBJ whole genome shotgun (WGS) entry which is preliminary data.</text>
</comment>
<dbReference type="InterPro" id="IPR050679">
    <property type="entry name" value="Bact_HTH_transcr_reg"/>
</dbReference>
<dbReference type="InterPro" id="IPR036390">
    <property type="entry name" value="WH_DNA-bd_sf"/>
</dbReference>
<dbReference type="CDD" id="cd07377">
    <property type="entry name" value="WHTH_GntR"/>
    <property type="match status" value="1"/>
</dbReference>
<sequence>MERFDRHVHQLGYVYLALADHIARLIAQGELAPGTRLPNERSLAEQHGVAIGTVRRATAELRARGLVTTIQARGTFVLPYRSDPSTRSEV</sequence>
<evidence type="ECO:0000256" key="3">
    <source>
        <dbReference type="ARBA" id="ARBA00023163"/>
    </source>
</evidence>
<keyword evidence="1" id="KW-0805">Transcription regulation</keyword>
<dbReference type="PANTHER" id="PTHR44846:SF1">
    <property type="entry name" value="MANNOSYL-D-GLYCERATE TRANSPORT_METABOLISM SYSTEM REPRESSOR MNGR-RELATED"/>
    <property type="match status" value="1"/>
</dbReference>
<dbReference type="EMBL" id="JAAGOA010000008">
    <property type="protein sequence ID" value="NEE01210.1"/>
    <property type="molecule type" value="Genomic_DNA"/>
</dbReference>